<accession>A0A9P3YLX8</accession>
<gene>
    <name evidence="6" type="ORF">KRM00_002742</name>
    <name evidence="7" type="ORF">KRQ00_000270</name>
</gene>
<evidence type="ECO:0000313" key="8">
    <source>
        <dbReference type="Proteomes" id="UP000879542"/>
    </source>
</evidence>
<evidence type="ECO:0000256" key="4">
    <source>
        <dbReference type="ARBA" id="ARBA00022643"/>
    </source>
</evidence>
<dbReference type="PANTHER" id="PTHR32332:SF18">
    <property type="entry name" value="2-NITROPROPANE DIOXYGENASE"/>
    <property type="match status" value="1"/>
</dbReference>
<reference evidence="7" key="2">
    <citation type="submission" date="2021-06" db="EMBL/GenBank/DDBJ databases">
        <authorList>
            <consortium name="NCBI Pathogen Detection Project"/>
        </authorList>
    </citation>
    <scope>NUCLEOTIDE SEQUENCE</scope>
    <source>
        <strain evidence="7">Clostridioides</strain>
        <strain evidence="6">HN1000</strain>
    </source>
</reference>
<sequence>MIIKELIIRDLVAKVPIIQGGMGVGISRSSLAGAVAKLGGVGVISGVQIGYDEEDFETNTINANLRAIKKHISKAKEISNGGIIGINFMVAMKEYETYVKEAVKAGVDLIISGAGLPNKLPSLVKGSNVKIAPIVSTAKAANVILKMWDRKEKTTADLIVVEGPKAGGHLGYSNEELDNIDSIDYDKEFVEILKVANTYGEKFGRNIPVVAAGGITSSSDVKKYIDMGASGVQVGTRFVATYECDAHENFKMAYINASEEDVHIVKSPVGLPGRAIRNKFIEEVKINRPEIKKCYNCLIPCNPKETPYCISQALINAVKGDVENSLLFCGNDAYKIDKLSTVEDVINELISEL</sequence>
<proteinExistence type="predicted"/>
<dbReference type="Gene3D" id="3.20.20.70">
    <property type="entry name" value="Aldolase class I"/>
    <property type="match status" value="1"/>
</dbReference>
<organism evidence="7 8">
    <name type="scientific">Clostridioides difficile</name>
    <name type="common">Peptoclostridium difficile</name>
    <dbReference type="NCBI Taxonomy" id="1496"/>
    <lineage>
        <taxon>Bacteria</taxon>
        <taxon>Bacillati</taxon>
        <taxon>Bacillota</taxon>
        <taxon>Clostridia</taxon>
        <taxon>Peptostreptococcales</taxon>
        <taxon>Peptostreptococcaceae</taxon>
        <taxon>Clostridioides</taxon>
    </lineage>
</organism>
<dbReference type="PROSITE" id="PS00912">
    <property type="entry name" value="DHODEHASE_2"/>
    <property type="match status" value="1"/>
</dbReference>
<dbReference type="EMBL" id="DAEQIJ010000001">
    <property type="protein sequence ID" value="HBH2618549.1"/>
    <property type="molecule type" value="Genomic_DNA"/>
</dbReference>
<name>A0A9P3YLX8_CLODI</name>
<keyword evidence="3" id="KW-0285">Flavoprotein</keyword>
<protein>
    <recommendedName>
        <fullName evidence="2">Probable nitronate monooxygenase</fullName>
    </recommendedName>
</protein>
<reference evidence="7" key="1">
    <citation type="journal article" date="2018" name="Genome Biol.">
        <title>SKESA: strategic k-mer extension for scrupulous assemblies.</title>
        <authorList>
            <person name="Souvorov A."/>
            <person name="Agarwala R."/>
            <person name="Lipman D.J."/>
        </authorList>
    </citation>
    <scope>NUCLEOTIDE SEQUENCE</scope>
    <source>
        <strain evidence="7">Clostridioides</strain>
        <strain evidence="6">HN1000</strain>
    </source>
</reference>
<comment type="function">
    <text evidence="1">Nitronate monooxygenase that uses molecular oxygen to catalyze the oxidative denitrification of alkyl nitronates. Acts on propionate 3-nitronate (P3N), the presumed physiological substrate. Probably functions in the detoxification of P3N, a metabolic poison produced by plants and fungi as a defense mechanism.</text>
</comment>
<evidence type="ECO:0000256" key="3">
    <source>
        <dbReference type="ARBA" id="ARBA00022630"/>
    </source>
</evidence>
<dbReference type="SUPFAM" id="SSF51412">
    <property type="entry name" value="Inosine monophosphate dehydrogenase (IMPDH)"/>
    <property type="match status" value="1"/>
</dbReference>
<dbReference type="Proteomes" id="UP000879542">
    <property type="component" value="Unassembled WGS sequence"/>
</dbReference>
<dbReference type="InterPro" id="IPR013785">
    <property type="entry name" value="Aldolase_TIM"/>
</dbReference>
<dbReference type="EMBL" id="DAEPXK010000032">
    <property type="protein sequence ID" value="HBH1543220.1"/>
    <property type="molecule type" value="Genomic_DNA"/>
</dbReference>
<dbReference type="GO" id="GO:0018580">
    <property type="term" value="F:nitronate monooxygenase activity"/>
    <property type="evidence" value="ECO:0007669"/>
    <property type="project" value="InterPro"/>
</dbReference>
<dbReference type="PANTHER" id="PTHR32332">
    <property type="entry name" value="2-NITROPROPANE DIOXYGENASE"/>
    <property type="match status" value="1"/>
</dbReference>
<dbReference type="GO" id="GO:0016627">
    <property type="term" value="F:oxidoreductase activity, acting on the CH-CH group of donors"/>
    <property type="evidence" value="ECO:0007669"/>
    <property type="project" value="InterPro"/>
</dbReference>
<evidence type="ECO:0000256" key="2">
    <source>
        <dbReference type="ARBA" id="ARBA00013457"/>
    </source>
</evidence>
<keyword evidence="4" id="KW-0288">FMN</keyword>
<evidence type="ECO:0000313" key="7">
    <source>
        <dbReference type="EMBL" id="HBH2618549.1"/>
    </source>
</evidence>
<evidence type="ECO:0000256" key="1">
    <source>
        <dbReference type="ARBA" id="ARBA00003535"/>
    </source>
</evidence>
<keyword evidence="7" id="KW-0503">Monooxygenase</keyword>
<evidence type="ECO:0000313" key="6">
    <source>
        <dbReference type="EMBL" id="HBH1543220.1"/>
    </source>
</evidence>
<dbReference type="Proteomes" id="UP000878956">
    <property type="component" value="Unassembled WGS sequence"/>
</dbReference>
<dbReference type="GO" id="GO:0006207">
    <property type="term" value="P:'de novo' pyrimidine nucleobase biosynthetic process"/>
    <property type="evidence" value="ECO:0007669"/>
    <property type="project" value="InterPro"/>
</dbReference>
<dbReference type="CDD" id="cd04730">
    <property type="entry name" value="NPD_like"/>
    <property type="match status" value="1"/>
</dbReference>
<keyword evidence="5" id="KW-0560">Oxidoreductase</keyword>
<comment type="caution">
    <text evidence="7">The sequence shown here is derived from an EMBL/GenBank/DDBJ whole genome shotgun (WGS) entry which is preliminary data.</text>
</comment>
<dbReference type="InterPro" id="IPR004136">
    <property type="entry name" value="NMO"/>
</dbReference>
<dbReference type="InterPro" id="IPR001295">
    <property type="entry name" value="Dihydroorotate_DH_CS"/>
</dbReference>
<evidence type="ECO:0000256" key="5">
    <source>
        <dbReference type="ARBA" id="ARBA00023002"/>
    </source>
</evidence>
<dbReference type="AlphaFoldDB" id="A0A9P3YLX8"/>
<dbReference type="Pfam" id="PF03060">
    <property type="entry name" value="NMO"/>
    <property type="match status" value="1"/>
</dbReference>